<dbReference type="InterPro" id="IPR000119">
    <property type="entry name" value="Hist_DNA-bd"/>
</dbReference>
<proteinExistence type="inferred from homology"/>
<keyword evidence="7" id="KW-1185">Reference proteome</keyword>
<keyword evidence="5" id="KW-1133">Transmembrane helix</keyword>
<dbReference type="Gene3D" id="4.10.520.10">
    <property type="entry name" value="IHF-like DNA-binding proteins"/>
    <property type="match status" value="1"/>
</dbReference>
<comment type="similarity">
    <text evidence="1 3">Belongs to the bacterial histone-like protein family.</text>
</comment>
<dbReference type="InterPro" id="IPR010992">
    <property type="entry name" value="IHF-like_DNA-bd_dom_sf"/>
</dbReference>
<keyword evidence="5" id="KW-0812">Transmembrane</keyword>
<name>A0ABM7P126_9BACT</name>
<dbReference type="Pfam" id="PF00216">
    <property type="entry name" value="Bac_DNA_binding"/>
    <property type="match status" value="1"/>
</dbReference>
<organism evidence="6 7">
    <name type="scientific">Prevotella herbatica</name>
    <dbReference type="NCBI Taxonomy" id="2801997"/>
    <lineage>
        <taxon>Bacteria</taxon>
        <taxon>Pseudomonadati</taxon>
        <taxon>Bacteroidota</taxon>
        <taxon>Bacteroidia</taxon>
        <taxon>Bacteroidales</taxon>
        <taxon>Prevotellaceae</taxon>
        <taxon>Prevotella</taxon>
    </lineage>
</organism>
<dbReference type="SMART" id="SM00411">
    <property type="entry name" value="BHL"/>
    <property type="match status" value="1"/>
</dbReference>
<evidence type="ECO:0000313" key="6">
    <source>
        <dbReference type="EMBL" id="BCS86483.1"/>
    </source>
</evidence>
<dbReference type="EMBL" id="AP024484">
    <property type="protein sequence ID" value="BCS86483.1"/>
    <property type="molecule type" value="Genomic_DNA"/>
</dbReference>
<feature type="transmembrane region" description="Helical" evidence="5">
    <location>
        <begin position="270"/>
        <end position="290"/>
    </location>
</feature>
<feature type="region of interest" description="Disordered" evidence="4">
    <location>
        <begin position="108"/>
        <end position="129"/>
    </location>
</feature>
<evidence type="ECO:0000313" key="7">
    <source>
        <dbReference type="Proteomes" id="UP001319045"/>
    </source>
</evidence>
<dbReference type="RefSeq" id="WP_207154072.1">
    <property type="nucleotide sequence ID" value="NZ_AP024484.1"/>
</dbReference>
<gene>
    <name evidence="6" type="ORF">prwr041_23760</name>
</gene>
<evidence type="ECO:0000256" key="4">
    <source>
        <dbReference type="SAM" id="MobiDB-lite"/>
    </source>
</evidence>
<dbReference type="Proteomes" id="UP001319045">
    <property type="component" value="Chromosome"/>
</dbReference>
<keyword evidence="5" id="KW-0472">Membrane</keyword>
<evidence type="ECO:0000256" key="5">
    <source>
        <dbReference type="SAM" id="Phobius"/>
    </source>
</evidence>
<sequence>MSNVKDLSRILADKQKLDLADAEKFLSLMIDVVNDGLLDNKLVKIKGLGTFKVTSVSPRESVDVNTGERILIEGRDKISFSPDNAMKELVNRPFSQFETVVVNDGVDFGQDEQADDDSLDETSEDASDDVEETIELSVEQKEEEQVECETEKVAKTNDDNTSDSCDKEIGIQELSNTVKEKVESVTGSDVEQETEENIELSAEPEQESETVDIKIKEVTPEPEPVVESAVGKVIEHHNQNVIETSERIDCNEENSEESEPVKNTTGINKLLIISVFALFILSAGALWYMYNEITERNCRIESLISRLEERKATPKAKPIKPTAVKPVPVVKKPTEKVKSPDIISTNNVKVENKPAVTEEYEAMNNSDARVRTGAYKIVGVQKTVKVKAGQTLNSISRLYFGPGMECYIEVMNGKKELKEGETIKIPELKNKRSK</sequence>
<dbReference type="PANTHER" id="PTHR33175">
    <property type="entry name" value="DNA-BINDING PROTEIN HU"/>
    <property type="match status" value="1"/>
</dbReference>
<dbReference type="SUPFAM" id="SSF47729">
    <property type="entry name" value="IHF-like DNA-binding proteins"/>
    <property type="match status" value="1"/>
</dbReference>
<evidence type="ECO:0000256" key="1">
    <source>
        <dbReference type="ARBA" id="ARBA00010529"/>
    </source>
</evidence>
<keyword evidence="2" id="KW-0238">DNA-binding</keyword>
<reference evidence="6 7" key="1">
    <citation type="journal article" date="2022" name="Int. J. Syst. Evol. Microbiol.">
        <title>Prevotella herbatica sp. nov., a plant polysaccharide-decomposing anaerobic bacterium isolated from a methanogenic reactor.</title>
        <authorList>
            <person name="Uek A."/>
            <person name="Tonouchi A."/>
            <person name="Kaku N."/>
            <person name="Ueki K."/>
        </authorList>
    </citation>
    <scope>NUCLEOTIDE SEQUENCE [LARGE SCALE GENOMIC DNA]</scope>
    <source>
        <strain evidence="6 7">WR041</strain>
    </source>
</reference>
<evidence type="ECO:0000256" key="3">
    <source>
        <dbReference type="RuleBase" id="RU003939"/>
    </source>
</evidence>
<evidence type="ECO:0000256" key="2">
    <source>
        <dbReference type="ARBA" id="ARBA00023125"/>
    </source>
</evidence>
<protein>
    <submittedName>
        <fullName evidence="6">Integration host factor</fullName>
    </submittedName>
</protein>
<accession>A0ABM7P126</accession>
<feature type="compositionally biased region" description="Acidic residues" evidence="4">
    <location>
        <begin position="109"/>
        <end position="129"/>
    </location>
</feature>
<dbReference type="PANTHER" id="PTHR33175:SF2">
    <property type="entry name" value="INTEGRATION HOST FACTOR SUBUNIT ALPHA"/>
    <property type="match status" value="1"/>
</dbReference>